<dbReference type="PANTHER" id="PTHR46390:SF1">
    <property type="entry name" value="MANNOSE-1-PHOSPHATE GUANYLYLTRANSFERASE"/>
    <property type="match status" value="1"/>
</dbReference>
<dbReference type="Proteomes" id="UP000199170">
    <property type="component" value="Unassembled WGS sequence"/>
</dbReference>
<dbReference type="EMBL" id="FNPB01000005">
    <property type="protein sequence ID" value="SDY00401.1"/>
    <property type="molecule type" value="Genomic_DNA"/>
</dbReference>
<dbReference type="PANTHER" id="PTHR46390">
    <property type="entry name" value="MANNOSE-1-PHOSPHATE GUANYLYLTRANSFERASE"/>
    <property type="match status" value="1"/>
</dbReference>
<sequence>MTATATPAEPVVAVVLAGGTGSRLYPASRSDRPKQFLPLFEASSLLEQTVSRARDVADEVVVVTRASYAEGVHERVPDADVLVEPAGRDTGPALLYATARVDAAFSDPVILALPSDHLVGAGFAAATRRGTEVAAATDRLVTFGVEPTRPETGYGYIEPARRPSATPESDSDADLSDTDAAWAPVESFHEKPDPETAESYVAAGHYWNAGFFAWRPSAFLRAAADSPISGPTAALDAAELPGTLDTEFGAADVEAAFESVDPVSVDYAIFEVADDVAVVPVSFPWDDVGSWDALARVADADDGGNVTAGNVELRTLDAGDNVVAADEAHVSLIGVSDLAVVTWDDRVLVVPKDRAQDVKRLVRRLKANGEF</sequence>
<dbReference type="InterPro" id="IPR049577">
    <property type="entry name" value="GMPP_N"/>
</dbReference>
<evidence type="ECO:0000313" key="5">
    <source>
        <dbReference type="Proteomes" id="UP000199170"/>
    </source>
</evidence>
<name>A0A1H3GAV2_9EURY</name>
<proteinExistence type="predicted"/>
<dbReference type="Gene3D" id="3.90.550.10">
    <property type="entry name" value="Spore Coat Polysaccharide Biosynthesis Protein SpsA, Chain A"/>
    <property type="match status" value="1"/>
</dbReference>
<dbReference type="STRING" id="660517.SAMN04487946_10571"/>
<dbReference type="GO" id="GO:0004475">
    <property type="term" value="F:mannose-1-phosphate guanylyltransferase (GTP) activity"/>
    <property type="evidence" value="ECO:0007669"/>
    <property type="project" value="InterPro"/>
</dbReference>
<evidence type="ECO:0000313" key="4">
    <source>
        <dbReference type="EMBL" id="SDY00401.1"/>
    </source>
</evidence>
<dbReference type="RefSeq" id="WP_089766904.1">
    <property type="nucleotide sequence ID" value="NZ_FNPB01000005.1"/>
</dbReference>
<reference evidence="5" key="1">
    <citation type="submission" date="2016-10" db="EMBL/GenBank/DDBJ databases">
        <authorList>
            <person name="Varghese N."/>
            <person name="Submissions S."/>
        </authorList>
    </citation>
    <scope>NUCLEOTIDE SEQUENCE [LARGE SCALE GENOMIC DNA]</scope>
    <source>
        <strain evidence="5">CGMCC 1.10118</strain>
    </source>
</reference>
<evidence type="ECO:0000259" key="2">
    <source>
        <dbReference type="Pfam" id="PF00483"/>
    </source>
</evidence>
<dbReference type="InterPro" id="IPR054566">
    <property type="entry name" value="ManC/GMP-like_b-helix"/>
</dbReference>
<dbReference type="InterPro" id="IPR005835">
    <property type="entry name" value="NTP_transferase_dom"/>
</dbReference>
<evidence type="ECO:0000259" key="3">
    <source>
        <dbReference type="Pfam" id="PF22640"/>
    </source>
</evidence>
<gene>
    <name evidence="4" type="ORF">SAMN04487946_10571</name>
</gene>
<protein>
    <submittedName>
        <fullName evidence="4">Mannose-1-phosphate guanylyltransferase</fullName>
    </submittedName>
</protein>
<keyword evidence="4" id="KW-0548">Nucleotidyltransferase</keyword>
<dbReference type="CDD" id="cd02509">
    <property type="entry name" value="GDP-M1P_Guanylyltransferase"/>
    <property type="match status" value="1"/>
</dbReference>
<keyword evidence="5" id="KW-1185">Reference proteome</keyword>
<accession>A0A1H3GAV2</accession>
<dbReference type="OrthoDB" id="5825at2157"/>
<keyword evidence="4" id="KW-0808">Transferase</keyword>
<dbReference type="InterPro" id="IPR029044">
    <property type="entry name" value="Nucleotide-diphossugar_trans"/>
</dbReference>
<evidence type="ECO:0000256" key="1">
    <source>
        <dbReference type="SAM" id="MobiDB-lite"/>
    </source>
</evidence>
<dbReference type="InterPro" id="IPR051161">
    <property type="entry name" value="Mannose-6P_isomerase_type2"/>
</dbReference>
<dbReference type="GO" id="GO:0009298">
    <property type="term" value="P:GDP-mannose biosynthetic process"/>
    <property type="evidence" value="ECO:0007669"/>
    <property type="project" value="TreeGrafter"/>
</dbReference>
<organism evidence="4 5">
    <name type="scientific">Halobellus clavatus</name>
    <dbReference type="NCBI Taxonomy" id="660517"/>
    <lineage>
        <taxon>Archaea</taxon>
        <taxon>Methanobacteriati</taxon>
        <taxon>Methanobacteriota</taxon>
        <taxon>Stenosarchaea group</taxon>
        <taxon>Halobacteria</taxon>
        <taxon>Halobacteriales</taxon>
        <taxon>Haloferacaceae</taxon>
        <taxon>Halobellus</taxon>
    </lineage>
</organism>
<dbReference type="Pfam" id="PF00483">
    <property type="entry name" value="NTP_transferase"/>
    <property type="match status" value="1"/>
</dbReference>
<feature type="domain" description="Nucleotidyl transferase" evidence="2">
    <location>
        <begin position="13"/>
        <end position="300"/>
    </location>
</feature>
<dbReference type="AlphaFoldDB" id="A0A1H3GAV2"/>
<dbReference type="SUPFAM" id="SSF53448">
    <property type="entry name" value="Nucleotide-diphospho-sugar transferases"/>
    <property type="match status" value="1"/>
</dbReference>
<dbReference type="Pfam" id="PF22640">
    <property type="entry name" value="ManC_GMP_beta-helix"/>
    <property type="match status" value="1"/>
</dbReference>
<feature type="domain" description="MannoseP isomerase/GMP-like beta-helix" evidence="3">
    <location>
        <begin position="315"/>
        <end position="365"/>
    </location>
</feature>
<feature type="region of interest" description="Disordered" evidence="1">
    <location>
        <begin position="152"/>
        <end position="176"/>
    </location>
</feature>
<dbReference type="SUPFAM" id="SSF159283">
    <property type="entry name" value="Guanosine diphospho-D-mannose pyrophosphorylase/mannose-6-phosphate isomerase linker domain"/>
    <property type="match status" value="1"/>
</dbReference>